<dbReference type="InterPro" id="IPR000182">
    <property type="entry name" value="GNAT_dom"/>
</dbReference>
<sequence length="245" mass="27725">DADYLLFPFLFVFLSSFPLSFLLSPSIMHLIQYAVEADAPGLARINVESFLGRHLFAEVFPTSSVPQMSEYKTKVGMKHLANPNMHVLKIHDEASGELVAYSRWLIPEALGYGPTVPTLSEQAVAFAKDPVAYAPRPMKEEVYNAFKQMLENARKRYTTENDIVLDLLATLPAYQGRGFGSAILKWGIEKADTSKSRIFLEATPEGVPLYLKYGWKQLEEVTMDYRPFGGYRSESFYLMMRDPSN</sequence>
<evidence type="ECO:0000259" key="2">
    <source>
        <dbReference type="PROSITE" id="PS51186"/>
    </source>
</evidence>
<dbReference type="Proteomes" id="UP001219568">
    <property type="component" value="Unassembled WGS sequence"/>
</dbReference>
<keyword evidence="1" id="KW-0472">Membrane</keyword>
<dbReference type="Gene3D" id="3.40.630.30">
    <property type="match status" value="1"/>
</dbReference>
<dbReference type="CDD" id="cd04301">
    <property type="entry name" value="NAT_SF"/>
    <property type="match status" value="1"/>
</dbReference>
<reference evidence="3" key="1">
    <citation type="journal article" date="2023" name="IMA Fungus">
        <title>Comparative genomic study of the Penicillium genus elucidates a diverse pangenome and 15 lateral gene transfer events.</title>
        <authorList>
            <person name="Petersen C."/>
            <person name="Sorensen T."/>
            <person name="Nielsen M.R."/>
            <person name="Sondergaard T.E."/>
            <person name="Sorensen J.L."/>
            <person name="Fitzpatrick D.A."/>
            <person name="Frisvad J.C."/>
            <person name="Nielsen K.L."/>
        </authorList>
    </citation>
    <scope>NUCLEOTIDE SEQUENCE</scope>
    <source>
        <strain evidence="3">IBT 15450</strain>
    </source>
</reference>
<keyword evidence="4" id="KW-1185">Reference proteome</keyword>
<dbReference type="Pfam" id="PF13673">
    <property type="entry name" value="Acetyltransf_10"/>
    <property type="match status" value="1"/>
</dbReference>
<evidence type="ECO:0000313" key="3">
    <source>
        <dbReference type="EMBL" id="KAJ6030876.1"/>
    </source>
</evidence>
<accession>A0AAD6I5V9</accession>
<dbReference type="InterPro" id="IPR052523">
    <property type="entry name" value="Trichothecene_AcTrans"/>
</dbReference>
<dbReference type="PANTHER" id="PTHR42791:SF2">
    <property type="entry name" value="N-ACETYLTRANSFERASE DOMAIN-CONTAINING PROTEIN"/>
    <property type="match status" value="1"/>
</dbReference>
<reference evidence="3" key="2">
    <citation type="submission" date="2023-01" db="EMBL/GenBank/DDBJ databases">
        <authorList>
            <person name="Petersen C."/>
        </authorList>
    </citation>
    <scope>NUCLEOTIDE SEQUENCE</scope>
    <source>
        <strain evidence="3">IBT 15450</strain>
    </source>
</reference>
<dbReference type="EMBL" id="JAQJZL010000014">
    <property type="protein sequence ID" value="KAJ6030876.1"/>
    <property type="molecule type" value="Genomic_DNA"/>
</dbReference>
<keyword evidence="1" id="KW-1133">Transmembrane helix</keyword>
<protein>
    <recommendedName>
        <fullName evidence="2">N-acetyltransferase domain-containing protein</fullName>
    </recommendedName>
</protein>
<evidence type="ECO:0000256" key="1">
    <source>
        <dbReference type="SAM" id="Phobius"/>
    </source>
</evidence>
<keyword evidence="1" id="KW-0812">Transmembrane</keyword>
<name>A0AAD6I5V9_PENCN</name>
<organism evidence="3 4">
    <name type="scientific">Penicillium canescens</name>
    <dbReference type="NCBI Taxonomy" id="5083"/>
    <lineage>
        <taxon>Eukaryota</taxon>
        <taxon>Fungi</taxon>
        <taxon>Dikarya</taxon>
        <taxon>Ascomycota</taxon>
        <taxon>Pezizomycotina</taxon>
        <taxon>Eurotiomycetes</taxon>
        <taxon>Eurotiomycetidae</taxon>
        <taxon>Eurotiales</taxon>
        <taxon>Aspergillaceae</taxon>
        <taxon>Penicillium</taxon>
    </lineage>
</organism>
<feature type="non-terminal residue" evidence="3">
    <location>
        <position position="245"/>
    </location>
</feature>
<dbReference type="PANTHER" id="PTHR42791">
    <property type="entry name" value="GNAT FAMILY ACETYLTRANSFERASE"/>
    <property type="match status" value="1"/>
</dbReference>
<dbReference type="AlphaFoldDB" id="A0AAD6I5V9"/>
<dbReference type="SUPFAM" id="SSF55729">
    <property type="entry name" value="Acyl-CoA N-acyltransferases (Nat)"/>
    <property type="match status" value="1"/>
</dbReference>
<feature type="transmembrane region" description="Helical" evidence="1">
    <location>
        <begin position="6"/>
        <end position="23"/>
    </location>
</feature>
<feature type="domain" description="N-acetyltransferase" evidence="2">
    <location>
        <begin position="157"/>
        <end position="243"/>
    </location>
</feature>
<proteinExistence type="predicted"/>
<gene>
    <name evidence="3" type="ORF">N7460_011142</name>
</gene>
<dbReference type="InterPro" id="IPR016181">
    <property type="entry name" value="Acyl_CoA_acyltransferase"/>
</dbReference>
<comment type="caution">
    <text evidence="3">The sequence shown here is derived from an EMBL/GenBank/DDBJ whole genome shotgun (WGS) entry which is preliminary data.</text>
</comment>
<dbReference type="PROSITE" id="PS51186">
    <property type="entry name" value="GNAT"/>
    <property type="match status" value="1"/>
</dbReference>
<dbReference type="GO" id="GO:0016747">
    <property type="term" value="F:acyltransferase activity, transferring groups other than amino-acyl groups"/>
    <property type="evidence" value="ECO:0007669"/>
    <property type="project" value="InterPro"/>
</dbReference>
<evidence type="ECO:0000313" key="4">
    <source>
        <dbReference type="Proteomes" id="UP001219568"/>
    </source>
</evidence>